<accession>A0ABN8BE73</accession>
<keyword evidence="11" id="KW-1185">Reference proteome</keyword>
<keyword evidence="4" id="KW-1003">Cell membrane</keyword>
<feature type="transmembrane region" description="Helical" evidence="9">
    <location>
        <begin position="423"/>
        <end position="439"/>
    </location>
</feature>
<evidence type="ECO:0000256" key="5">
    <source>
        <dbReference type="ARBA" id="ARBA00022692"/>
    </source>
</evidence>
<keyword evidence="7 9" id="KW-1133">Transmembrane helix</keyword>
<dbReference type="EMBL" id="CAKKNS010000001">
    <property type="protein sequence ID" value="CAH0416068.1"/>
    <property type="molecule type" value="Genomic_DNA"/>
</dbReference>
<evidence type="ECO:0000256" key="2">
    <source>
        <dbReference type="ARBA" id="ARBA00008220"/>
    </source>
</evidence>
<dbReference type="PIRSF" id="PIRSF006060">
    <property type="entry name" value="AA_transporter"/>
    <property type="match status" value="1"/>
</dbReference>
<evidence type="ECO:0000256" key="3">
    <source>
        <dbReference type="ARBA" id="ARBA00022448"/>
    </source>
</evidence>
<dbReference type="InterPro" id="IPR002293">
    <property type="entry name" value="AA/rel_permease1"/>
</dbReference>
<evidence type="ECO:0000256" key="1">
    <source>
        <dbReference type="ARBA" id="ARBA00004651"/>
    </source>
</evidence>
<evidence type="ECO:0000313" key="10">
    <source>
        <dbReference type="EMBL" id="CAH0416068.1"/>
    </source>
</evidence>
<feature type="transmembrane region" description="Helical" evidence="9">
    <location>
        <begin position="126"/>
        <end position="145"/>
    </location>
</feature>
<keyword evidence="5 9" id="KW-0812">Transmembrane</keyword>
<feature type="transmembrane region" description="Helical" evidence="9">
    <location>
        <begin position="451"/>
        <end position="472"/>
    </location>
</feature>
<reference evidence="10 11" key="1">
    <citation type="submission" date="2021-11" db="EMBL/GenBank/DDBJ databases">
        <authorList>
            <person name="Depoorter E."/>
        </authorList>
    </citation>
    <scope>NUCLEOTIDE SEQUENCE [LARGE SCALE GENOMIC DNA]</scope>
    <source>
        <strain evidence="10 11">LMG 24289</strain>
    </source>
</reference>
<evidence type="ECO:0000256" key="7">
    <source>
        <dbReference type="ARBA" id="ARBA00022989"/>
    </source>
</evidence>
<protein>
    <submittedName>
        <fullName evidence="10">Arginine/ornithine antiporter ArcD1</fullName>
    </submittedName>
</protein>
<proteinExistence type="inferred from homology"/>
<evidence type="ECO:0000256" key="8">
    <source>
        <dbReference type="ARBA" id="ARBA00023136"/>
    </source>
</evidence>
<evidence type="ECO:0000313" key="11">
    <source>
        <dbReference type="Proteomes" id="UP000789707"/>
    </source>
</evidence>
<dbReference type="InterPro" id="IPR050367">
    <property type="entry name" value="APC_superfamily"/>
</dbReference>
<feature type="transmembrane region" description="Helical" evidence="9">
    <location>
        <begin position="399"/>
        <end position="417"/>
    </location>
</feature>
<keyword evidence="8 9" id="KW-0472">Membrane</keyword>
<dbReference type="RefSeq" id="WP_230096132.1">
    <property type="nucleotide sequence ID" value="NZ_CAKKNS010000001.1"/>
</dbReference>
<organism evidence="10 11">
    <name type="scientific">Periweissella fabaria</name>
    <dbReference type="NCBI Taxonomy" id="546157"/>
    <lineage>
        <taxon>Bacteria</taxon>
        <taxon>Bacillati</taxon>
        <taxon>Bacillota</taxon>
        <taxon>Bacilli</taxon>
        <taxon>Lactobacillales</taxon>
        <taxon>Lactobacillaceae</taxon>
        <taxon>Periweissella</taxon>
    </lineage>
</organism>
<evidence type="ECO:0000256" key="9">
    <source>
        <dbReference type="SAM" id="Phobius"/>
    </source>
</evidence>
<keyword evidence="6" id="KW-0029">Amino-acid transport</keyword>
<dbReference type="Pfam" id="PF13520">
    <property type="entry name" value="AA_permease_2"/>
    <property type="match status" value="1"/>
</dbReference>
<dbReference type="InterPro" id="IPR004754">
    <property type="entry name" value="Amino_acid_antiprt"/>
</dbReference>
<feature type="transmembrane region" description="Helical" evidence="9">
    <location>
        <begin position="288"/>
        <end position="312"/>
    </location>
</feature>
<feature type="transmembrane region" description="Helical" evidence="9">
    <location>
        <begin position="157"/>
        <end position="177"/>
    </location>
</feature>
<evidence type="ECO:0000256" key="4">
    <source>
        <dbReference type="ARBA" id="ARBA00022475"/>
    </source>
</evidence>
<keyword evidence="3" id="KW-0813">Transport</keyword>
<feature type="transmembrane region" description="Helical" evidence="9">
    <location>
        <begin position="345"/>
        <end position="363"/>
    </location>
</feature>
<feature type="transmembrane region" description="Helical" evidence="9">
    <location>
        <begin position="93"/>
        <end position="114"/>
    </location>
</feature>
<name>A0ABN8BE73_9LACO</name>
<comment type="similarity">
    <text evidence="2">Belongs to the amino acid-polyamine-organocation (APC) superfamily. Basic amino acid/polyamine antiporter (APA) (TC 2.A.3.2) family.</text>
</comment>
<evidence type="ECO:0000256" key="6">
    <source>
        <dbReference type="ARBA" id="ARBA00022970"/>
    </source>
</evidence>
<feature type="transmembrane region" description="Helical" evidence="9">
    <location>
        <begin position="369"/>
        <end position="387"/>
    </location>
</feature>
<dbReference type="NCBIfam" id="TIGR00905">
    <property type="entry name" value="2A0302"/>
    <property type="match status" value="1"/>
</dbReference>
<feature type="transmembrane region" description="Helical" evidence="9">
    <location>
        <begin position="35"/>
        <end position="58"/>
    </location>
</feature>
<feature type="transmembrane region" description="Helical" evidence="9">
    <location>
        <begin position="245"/>
        <end position="268"/>
    </location>
</feature>
<comment type="subcellular location">
    <subcellularLocation>
        <location evidence="1">Cell membrane</location>
        <topology evidence="1">Multi-pass membrane protein</topology>
    </subcellularLocation>
</comment>
<dbReference type="Gene3D" id="1.20.1740.10">
    <property type="entry name" value="Amino acid/polyamine transporter I"/>
    <property type="match status" value="1"/>
</dbReference>
<gene>
    <name evidence="10" type="primary">arcD1_1</name>
    <name evidence="10" type="ORF">WFA24289_00367</name>
</gene>
<dbReference type="PANTHER" id="PTHR42770:SF4">
    <property type="entry name" value="ARGININE_ORNITHINE ANTIPORTER-RELATED"/>
    <property type="match status" value="1"/>
</dbReference>
<sequence>MDEKINQKGIALPALVALVISSAIGAEIFDLPATLAQVAAPGPAMLAWLITGFGILMLSLSIKHLVISEPELTGVSDYAQAGFGDFAGFLSGWGYWLSAWLGNVAFATIMMSAFGYFFPSLKSGNSIPAIIFASIISWCLTLLVTRGIESAAAINTVVTICKLIPLFAFAVVALLSFKAGIFTEHFWSNFATNASGKAMFSTATAGGVFEQIKGCILSMMWVFVGIEGAAMMASRAKKKSDAGRATIIGLLSLLSIYIVISLLPYGYLTQDQLLKMNHPALVYLFRDLVGNFGGAFISIGLIISIMGAWLSWTMLPVEATSLMAQRHLLPQWFGKLNKANVPSNSLWLTQILIQIFLVSLIFTEQAYNFAYSLCTASIVVCYVLVGAYELKLGLQQKKLGIILPGLFTCLFEIIAISMAGLQLLWLCTVAYLFGFIFYIRAKKENGKTVKTYEWVGMVIISIIAIAAVISLVTGTLSI</sequence>
<comment type="caution">
    <text evidence="10">The sequence shown here is derived from an EMBL/GenBank/DDBJ whole genome shotgun (WGS) entry which is preliminary data.</text>
</comment>
<dbReference type="PANTHER" id="PTHR42770">
    <property type="entry name" value="AMINO ACID TRANSPORTER-RELATED"/>
    <property type="match status" value="1"/>
</dbReference>
<dbReference type="Proteomes" id="UP000789707">
    <property type="component" value="Unassembled WGS sequence"/>
</dbReference>